<comment type="caution">
    <text evidence="2">The sequence shown here is derived from an EMBL/GenBank/DDBJ whole genome shotgun (WGS) entry which is preliminary data.</text>
</comment>
<proteinExistence type="predicted"/>
<evidence type="ECO:0000313" key="2">
    <source>
        <dbReference type="EMBL" id="CAE8734643.1"/>
    </source>
</evidence>
<dbReference type="Proteomes" id="UP000626109">
    <property type="component" value="Unassembled WGS sequence"/>
</dbReference>
<feature type="transmembrane region" description="Helical" evidence="1">
    <location>
        <begin position="47"/>
        <end position="68"/>
    </location>
</feature>
<sequence length="114" mass="12489">MGSPQAGLSLGERRCCCSCCCCCCCCCCYCCCCYFLLLLFGEKRWKGYVSVFLLLLLLLLLMMLLLSLSSSSPSCTIGLVTFTPSLGTINNHNNSHQHPSLKQQQATIAITQQT</sequence>
<protein>
    <submittedName>
        <fullName evidence="2">Uncharacterized protein</fullName>
    </submittedName>
</protein>
<dbReference type="AlphaFoldDB" id="A0A813LKD9"/>
<feature type="transmembrane region" description="Helical" evidence="1">
    <location>
        <begin position="15"/>
        <end position="41"/>
    </location>
</feature>
<gene>
    <name evidence="2" type="ORF">PGLA2088_LOCUS47412</name>
</gene>
<dbReference type="EMBL" id="CAJNNW010036466">
    <property type="protein sequence ID" value="CAE8734643.1"/>
    <property type="molecule type" value="Genomic_DNA"/>
</dbReference>
<accession>A0A813LKD9</accession>
<evidence type="ECO:0000256" key="1">
    <source>
        <dbReference type="SAM" id="Phobius"/>
    </source>
</evidence>
<keyword evidence="1" id="KW-1133">Transmembrane helix</keyword>
<name>A0A813LKD9_POLGL</name>
<evidence type="ECO:0000313" key="3">
    <source>
        <dbReference type="Proteomes" id="UP000626109"/>
    </source>
</evidence>
<keyword evidence="1" id="KW-0472">Membrane</keyword>
<organism evidence="2 3">
    <name type="scientific">Polarella glacialis</name>
    <name type="common">Dinoflagellate</name>
    <dbReference type="NCBI Taxonomy" id="89957"/>
    <lineage>
        <taxon>Eukaryota</taxon>
        <taxon>Sar</taxon>
        <taxon>Alveolata</taxon>
        <taxon>Dinophyceae</taxon>
        <taxon>Suessiales</taxon>
        <taxon>Suessiaceae</taxon>
        <taxon>Polarella</taxon>
    </lineage>
</organism>
<reference evidence="2" key="1">
    <citation type="submission" date="2021-02" db="EMBL/GenBank/DDBJ databases">
        <authorList>
            <person name="Dougan E. K."/>
            <person name="Rhodes N."/>
            <person name="Thang M."/>
            <person name="Chan C."/>
        </authorList>
    </citation>
    <scope>NUCLEOTIDE SEQUENCE</scope>
</reference>
<keyword evidence="1" id="KW-0812">Transmembrane</keyword>